<keyword evidence="2" id="KW-1185">Reference proteome</keyword>
<reference evidence="1 2" key="1">
    <citation type="journal article" date="2015" name="Genome Biol. Evol.">
        <title>Comparative Genomics of a Bacterivorous Green Alga Reveals Evolutionary Causalities and Consequences of Phago-Mixotrophic Mode of Nutrition.</title>
        <authorList>
            <person name="Burns J.A."/>
            <person name="Paasch A."/>
            <person name="Narechania A."/>
            <person name="Kim E."/>
        </authorList>
    </citation>
    <scope>NUCLEOTIDE SEQUENCE [LARGE SCALE GENOMIC DNA]</scope>
    <source>
        <strain evidence="1 2">PLY_AMNH</strain>
    </source>
</reference>
<evidence type="ECO:0000313" key="2">
    <source>
        <dbReference type="Proteomes" id="UP001190700"/>
    </source>
</evidence>
<evidence type="ECO:0000313" key="1">
    <source>
        <dbReference type="EMBL" id="KAK3284421.1"/>
    </source>
</evidence>
<gene>
    <name evidence="1" type="ORF">CYMTET_7922</name>
</gene>
<comment type="caution">
    <text evidence="1">The sequence shown here is derived from an EMBL/GenBank/DDBJ whole genome shotgun (WGS) entry which is preliminary data.</text>
</comment>
<sequence length="178" mass="20161">MAQQRRAMDKRRQTSLLGFGVKLGVAPSAVNADPSVNRPEPKRSVQEILLLFFENVLRHVGRKGPGRSKKLAFIDSNPPLVKCDLELGQRLAALRDYERYPQAWVNDFLHEADFGAWMGPLERIRTTLSPRRVRQMQTHAHVTDTAPKSPAQAISVVWYVTVRDTFRSSLWSDINGAI</sequence>
<protein>
    <submittedName>
        <fullName evidence="1">Uncharacterized protein</fullName>
    </submittedName>
</protein>
<organism evidence="1 2">
    <name type="scientific">Cymbomonas tetramitiformis</name>
    <dbReference type="NCBI Taxonomy" id="36881"/>
    <lineage>
        <taxon>Eukaryota</taxon>
        <taxon>Viridiplantae</taxon>
        <taxon>Chlorophyta</taxon>
        <taxon>Pyramimonadophyceae</taxon>
        <taxon>Pyramimonadales</taxon>
        <taxon>Pyramimonadaceae</taxon>
        <taxon>Cymbomonas</taxon>
    </lineage>
</organism>
<dbReference type="AlphaFoldDB" id="A0AAE0GVY7"/>
<dbReference type="Proteomes" id="UP001190700">
    <property type="component" value="Unassembled WGS sequence"/>
</dbReference>
<accession>A0AAE0GVY7</accession>
<dbReference type="EMBL" id="LGRX02002288">
    <property type="protein sequence ID" value="KAK3284421.1"/>
    <property type="molecule type" value="Genomic_DNA"/>
</dbReference>
<name>A0AAE0GVY7_9CHLO</name>
<proteinExistence type="predicted"/>